<keyword evidence="4" id="KW-1185">Reference proteome</keyword>
<protein>
    <recommendedName>
        <fullName evidence="1">2-hydroxychromene-2-carboxylate isomerase</fullName>
        <ecNumber evidence="1">5.99.1.4</ecNumber>
    </recommendedName>
</protein>
<dbReference type="PIRSF" id="PIRSF006386">
    <property type="entry name" value="HCCAis_GSTk"/>
    <property type="match status" value="1"/>
</dbReference>
<organism evidence="3 4">
    <name type="scientific">Candidatus Seongchinamella marina</name>
    <dbReference type="NCBI Taxonomy" id="2518990"/>
    <lineage>
        <taxon>Bacteria</taxon>
        <taxon>Pseudomonadati</taxon>
        <taxon>Pseudomonadota</taxon>
        <taxon>Gammaproteobacteria</taxon>
        <taxon>Cellvibrionales</taxon>
        <taxon>Halieaceae</taxon>
        <taxon>Seongchinamella</taxon>
    </lineage>
</organism>
<proteinExistence type="inferred from homology"/>
<dbReference type="InterPro" id="IPR014440">
    <property type="entry name" value="HCCAis_GSTk"/>
</dbReference>
<accession>A0ABT3SZP9</accession>
<evidence type="ECO:0000313" key="3">
    <source>
        <dbReference type="EMBL" id="MCX2975473.1"/>
    </source>
</evidence>
<dbReference type="CDD" id="cd03022">
    <property type="entry name" value="DsbA_HCCA_Iso"/>
    <property type="match status" value="1"/>
</dbReference>
<dbReference type="Gene3D" id="3.40.30.10">
    <property type="entry name" value="Glutaredoxin"/>
    <property type="match status" value="1"/>
</dbReference>
<name>A0ABT3SZP9_9GAMM</name>
<dbReference type="GO" id="GO:0016853">
    <property type="term" value="F:isomerase activity"/>
    <property type="evidence" value="ECO:0007669"/>
    <property type="project" value="UniProtKB-KW"/>
</dbReference>
<evidence type="ECO:0000256" key="1">
    <source>
        <dbReference type="PIRNR" id="PIRNR006386"/>
    </source>
</evidence>
<evidence type="ECO:0000259" key="2">
    <source>
        <dbReference type="Pfam" id="PF01323"/>
    </source>
</evidence>
<gene>
    <name evidence="3" type="ORF">EYC87_17980</name>
</gene>
<comment type="caution">
    <text evidence="3">The sequence shown here is derived from an EMBL/GenBank/DDBJ whole genome shotgun (WGS) entry which is preliminary data.</text>
</comment>
<reference evidence="3" key="1">
    <citation type="submission" date="2019-02" db="EMBL/GenBank/DDBJ databases">
        <authorList>
            <person name="Li S.-H."/>
        </authorList>
    </citation>
    <scope>NUCLEOTIDE SEQUENCE</scope>
    <source>
        <strain evidence="3">IMCC8485</strain>
    </source>
</reference>
<sequence>MSGELEYFFDFMSPFAYLAHDSVCQLAKRYDRDLIYKPINLPEAKIAAGNTGPSNREIPVKLRYLMIDINRWAEKRDLPVAFPASLDSHKMNAGTFYALERGVAEKYVREAFALGWGQGGDMSAERTLSDLAETMGWSVAEFVAYASMAKELPEYIASNTEAVEKGVFGVPTIIIDDQMWWGNDRLSFVEEFLAQE</sequence>
<feature type="domain" description="DSBA-like thioredoxin" evidence="2">
    <location>
        <begin position="5"/>
        <end position="193"/>
    </location>
</feature>
<dbReference type="InterPro" id="IPR051924">
    <property type="entry name" value="GST_Kappa/NadH"/>
</dbReference>
<dbReference type="SUPFAM" id="SSF52833">
    <property type="entry name" value="Thioredoxin-like"/>
    <property type="match status" value="1"/>
</dbReference>
<dbReference type="Proteomes" id="UP001143307">
    <property type="component" value="Unassembled WGS sequence"/>
</dbReference>
<evidence type="ECO:0000313" key="4">
    <source>
        <dbReference type="Proteomes" id="UP001143307"/>
    </source>
</evidence>
<dbReference type="PANTHER" id="PTHR42943:SF2">
    <property type="entry name" value="GLUTATHIONE S-TRANSFERASE KAPPA 1"/>
    <property type="match status" value="1"/>
</dbReference>
<keyword evidence="1 3" id="KW-0413">Isomerase</keyword>
<dbReference type="PANTHER" id="PTHR42943">
    <property type="entry name" value="GLUTATHIONE S-TRANSFERASE KAPPA"/>
    <property type="match status" value="1"/>
</dbReference>
<dbReference type="InterPro" id="IPR036249">
    <property type="entry name" value="Thioredoxin-like_sf"/>
</dbReference>
<dbReference type="InterPro" id="IPR001853">
    <property type="entry name" value="DSBA-like_thioredoxin_dom"/>
</dbReference>
<dbReference type="EMBL" id="SHNP01000008">
    <property type="protein sequence ID" value="MCX2975473.1"/>
    <property type="molecule type" value="Genomic_DNA"/>
</dbReference>
<dbReference type="RefSeq" id="WP_279254112.1">
    <property type="nucleotide sequence ID" value="NZ_SHNP01000008.1"/>
</dbReference>
<dbReference type="EC" id="5.99.1.4" evidence="1"/>
<comment type="catalytic activity">
    <reaction evidence="1">
        <text>2-hydroxychromene-2-carboxylate = (3E)-4-(2-hydroxyphenyl)-2-oxobut-3-enoate</text>
        <dbReference type="Rhea" id="RHEA:27401"/>
        <dbReference type="ChEBI" id="CHEBI:59350"/>
        <dbReference type="ChEBI" id="CHEBI:59353"/>
        <dbReference type="EC" id="5.99.1.4"/>
    </reaction>
</comment>
<dbReference type="Pfam" id="PF01323">
    <property type="entry name" value="DSBA"/>
    <property type="match status" value="1"/>
</dbReference>
<comment type="similarity">
    <text evidence="1">Belongs to the GST superfamily. NadH family.</text>
</comment>
<dbReference type="InterPro" id="IPR044087">
    <property type="entry name" value="NahD-like"/>
</dbReference>